<dbReference type="EMBL" id="QUTG01004408">
    <property type="protein sequence ID" value="RHY88262.1"/>
    <property type="molecule type" value="Genomic_DNA"/>
</dbReference>
<dbReference type="Proteomes" id="UP000285430">
    <property type="component" value="Unassembled WGS sequence"/>
</dbReference>
<evidence type="ECO:0000313" key="6">
    <source>
        <dbReference type="Proteomes" id="UP000285712"/>
    </source>
</evidence>
<feature type="compositionally biased region" description="Low complexity" evidence="1">
    <location>
        <begin position="175"/>
        <end position="185"/>
    </location>
</feature>
<keyword evidence="2" id="KW-0732">Signal</keyword>
<sequence length="214" mass="21453">MKSFSLAVGVVLSSAAAVVTADNGSQCTLSIAKAVVPHFTSPVAKACAKVIGGTDMTPVFTTTTSSSDQAKLLASADCSKWYDAIASAIKGVSPPCTYIAGDSPVYETDKLNWTFKEFLAKNNEVGEINAASTPAPTTTSSSVKPIVTTKPANVTSNTTTKSPDANVTSSTTTKSPGANATSNTTTTAAPTVTASASVSAAGAVVLAVAAYMAN</sequence>
<dbReference type="Proteomes" id="UP000285712">
    <property type="component" value="Unassembled WGS sequence"/>
</dbReference>
<feature type="compositionally biased region" description="Polar residues" evidence="1">
    <location>
        <begin position="150"/>
        <end position="174"/>
    </location>
</feature>
<accession>A0A3R7A887</accession>
<comment type="caution">
    <text evidence="4">The sequence shown here is derived from an EMBL/GenBank/DDBJ whole genome shotgun (WGS) entry which is preliminary data.</text>
</comment>
<feature type="chain" id="PRO_5036092102" description="Secreted protein" evidence="2">
    <location>
        <begin position="22"/>
        <end position="214"/>
    </location>
</feature>
<evidence type="ECO:0000313" key="4">
    <source>
        <dbReference type="EMBL" id="RHZ16764.1"/>
    </source>
</evidence>
<name>A0A3R7A887_APHAT</name>
<organism evidence="4 5">
    <name type="scientific">Aphanomyces astaci</name>
    <name type="common">Crayfish plague agent</name>
    <dbReference type="NCBI Taxonomy" id="112090"/>
    <lineage>
        <taxon>Eukaryota</taxon>
        <taxon>Sar</taxon>
        <taxon>Stramenopiles</taxon>
        <taxon>Oomycota</taxon>
        <taxon>Saprolegniomycetes</taxon>
        <taxon>Saprolegniales</taxon>
        <taxon>Verrucalvaceae</taxon>
        <taxon>Aphanomyces</taxon>
    </lineage>
</organism>
<evidence type="ECO:0000313" key="3">
    <source>
        <dbReference type="EMBL" id="RHY88262.1"/>
    </source>
</evidence>
<feature type="region of interest" description="Disordered" evidence="1">
    <location>
        <begin position="130"/>
        <end position="185"/>
    </location>
</feature>
<feature type="signal peptide" evidence="2">
    <location>
        <begin position="1"/>
        <end position="21"/>
    </location>
</feature>
<evidence type="ECO:0000313" key="5">
    <source>
        <dbReference type="Proteomes" id="UP000285430"/>
    </source>
</evidence>
<evidence type="ECO:0000256" key="1">
    <source>
        <dbReference type="SAM" id="MobiDB-lite"/>
    </source>
</evidence>
<feature type="compositionally biased region" description="Low complexity" evidence="1">
    <location>
        <begin position="130"/>
        <end position="142"/>
    </location>
</feature>
<proteinExistence type="predicted"/>
<reference evidence="5 6" key="1">
    <citation type="submission" date="2018-08" db="EMBL/GenBank/DDBJ databases">
        <title>Aphanomyces genome sequencing and annotation.</title>
        <authorList>
            <person name="Minardi D."/>
            <person name="Oidtmann B."/>
            <person name="Van Der Giezen M."/>
            <person name="Studholme D.J."/>
        </authorList>
    </citation>
    <scope>NUCLEOTIDE SEQUENCE [LARGE SCALE GENOMIC DNA]</scope>
    <source>
        <strain evidence="4 5">Da</strain>
        <strain evidence="3 6">Sv</strain>
    </source>
</reference>
<protein>
    <recommendedName>
        <fullName evidence="7">Secreted protein</fullName>
    </recommendedName>
</protein>
<evidence type="ECO:0008006" key="7">
    <source>
        <dbReference type="Google" id="ProtNLM"/>
    </source>
</evidence>
<dbReference type="AlphaFoldDB" id="A0A3R7A887"/>
<gene>
    <name evidence="3" type="ORF">DYB35_008787</name>
    <name evidence="4" type="ORF">DYB37_008246</name>
</gene>
<dbReference type="EMBL" id="QUTH01003877">
    <property type="protein sequence ID" value="RHZ16764.1"/>
    <property type="molecule type" value="Genomic_DNA"/>
</dbReference>
<evidence type="ECO:0000256" key="2">
    <source>
        <dbReference type="SAM" id="SignalP"/>
    </source>
</evidence>